<dbReference type="GO" id="GO:0000160">
    <property type="term" value="P:phosphorelay signal transduction system"/>
    <property type="evidence" value="ECO:0007669"/>
    <property type="project" value="InterPro"/>
</dbReference>
<accession>A0A3D5IWV8</accession>
<dbReference type="Proteomes" id="UP000264330">
    <property type="component" value="Unassembled WGS sequence"/>
</dbReference>
<dbReference type="InterPro" id="IPR016032">
    <property type="entry name" value="Sig_transdc_resp-reg_C-effctor"/>
</dbReference>
<dbReference type="Gene3D" id="3.40.50.2300">
    <property type="match status" value="1"/>
</dbReference>
<dbReference type="CDD" id="cd17535">
    <property type="entry name" value="REC_NarL-like"/>
    <property type="match status" value="1"/>
</dbReference>
<dbReference type="GO" id="GO:0003677">
    <property type="term" value="F:DNA binding"/>
    <property type="evidence" value="ECO:0007669"/>
    <property type="project" value="UniProtKB-KW"/>
</dbReference>
<dbReference type="OMA" id="VYAMREK"/>
<dbReference type="PROSITE" id="PS00622">
    <property type="entry name" value="HTH_LUXR_1"/>
    <property type="match status" value="1"/>
</dbReference>
<dbReference type="InterPro" id="IPR001789">
    <property type="entry name" value="Sig_transdc_resp-reg_receiver"/>
</dbReference>
<evidence type="ECO:0000256" key="3">
    <source>
        <dbReference type="ARBA" id="ARBA00023125"/>
    </source>
</evidence>
<evidence type="ECO:0000313" key="8">
    <source>
        <dbReference type="EMBL" id="HCV80173.1"/>
    </source>
</evidence>
<dbReference type="InterPro" id="IPR000792">
    <property type="entry name" value="Tscrpt_reg_LuxR_C"/>
</dbReference>
<dbReference type="PROSITE" id="PS50043">
    <property type="entry name" value="HTH_LUXR_2"/>
    <property type="match status" value="1"/>
</dbReference>
<keyword evidence="2" id="KW-0805">Transcription regulation</keyword>
<protein>
    <submittedName>
        <fullName evidence="8">DNA-binding response regulator</fullName>
    </submittedName>
</protein>
<dbReference type="CDD" id="cd06170">
    <property type="entry name" value="LuxR_C_like"/>
    <property type="match status" value="1"/>
</dbReference>
<dbReference type="PROSITE" id="PS50110">
    <property type="entry name" value="RESPONSE_REGULATORY"/>
    <property type="match status" value="1"/>
</dbReference>
<keyword evidence="3 8" id="KW-0238">DNA-binding</keyword>
<dbReference type="PANTHER" id="PTHR43214:SF41">
    <property type="entry name" value="NITRATE_NITRITE RESPONSE REGULATOR PROTEIN NARP"/>
    <property type="match status" value="1"/>
</dbReference>
<dbReference type="InterPro" id="IPR011006">
    <property type="entry name" value="CheY-like_superfamily"/>
</dbReference>
<feature type="domain" description="HTH luxR-type" evidence="6">
    <location>
        <begin position="143"/>
        <end position="208"/>
    </location>
</feature>
<evidence type="ECO:0000259" key="7">
    <source>
        <dbReference type="PROSITE" id="PS50110"/>
    </source>
</evidence>
<evidence type="ECO:0000256" key="1">
    <source>
        <dbReference type="ARBA" id="ARBA00022553"/>
    </source>
</evidence>
<dbReference type="GO" id="GO:0006355">
    <property type="term" value="P:regulation of DNA-templated transcription"/>
    <property type="evidence" value="ECO:0007669"/>
    <property type="project" value="InterPro"/>
</dbReference>
<comment type="caution">
    <text evidence="5">Lacks conserved residue(s) required for the propagation of feature annotation.</text>
</comment>
<dbReference type="SUPFAM" id="SSF46894">
    <property type="entry name" value="C-terminal effector domain of the bipartite response regulators"/>
    <property type="match status" value="1"/>
</dbReference>
<dbReference type="RefSeq" id="WP_013073214.1">
    <property type="nucleotide sequence ID" value="NZ_CAJXAW010000018.1"/>
</dbReference>
<dbReference type="AlphaFoldDB" id="A0A3D5IWV8"/>
<feature type="domain" description="Response regulatory" evidence="7">
    <location>
        <begin position="3"/>
        <end position="119"/>
    </location>
</feature>
<dbReference type="EMBL" id="DPMF01000085">
    <property type="protein sequence ID" value="HCV80173.1"/>
    <property type="molecule type" value="Genomic_DNA"/>
</dbReference>
<keyword evidence="1" id="KW-0597">Phosphoprotein</keyword>
<dbReference type="Pfam" id="PF00196">
    <property type="entry name" value="GerE"/>
    <property type="match status" value="1"/>
</dbReference>
<evidence type="ECO:0000313" key="9">
    <source>
        <dbReference type="Proteomes" id="UP000264330"/>
    </source>
</evidence>
<name>A0A3D5IWV8_9FLAO</name>
<reference evidence="8 9" key="1">
    <citation type="journal article" date="2018" name="Nat. Biotechnol.">
        <title>A standardized bacterial taxonomy based on genome phylogeny substantially revises the tree of life.</title>
        <authorList>
            <person name="Parks D.H."/>
            <person name="Chuvochina M."/>
            <person name="Waite D.W."/>
            <person name="Rinke C."/>
            <person name="Skarshewski A."/>
            <person name="Chaumeil P.A."/>
            <person name="Hugenholtz P."/>
        </authorList>
    </citation>
    <scope>NUCLEOTIDE SEQUENCE [LARGE SCALE GENOMIC DNA]</scope>
    <source>
        <strain evidence="8">UBA9359</strain>
    </source>
</reference>
<proteinExistence type="predicted"/>
<organism evidence="8 9">
    <name type="scientific">Zunongwangia profunda</name>
    <dbReference type="NCBI Taxonomy" id="398743"/>
    <lineage>
        <taxon>Bacteria</taxon>
        <taxon>Pseudomonadati</taxon>
        <taxon>Bacteroidota</taxon>
        <taxon>Flavobacteriia</taxon>
        <taxon>Flavobacteriales</taxon>
        <taxon>Flavobacteriaceae</taxon>
        <taxon>Zunongwangia</taxon>
    </lineage>
</organism>
<dbReference type="SMART" id="SM00448">
    <property type="entry name" value="REC"/>
    <property type="match status" value="1"/>
</dbReference>
<dbReference type="SUPFAM" id="SSF52172">
    <property type="entry name" value="CheY-like"/>
    <property type="match status" value="1"/>
</dbReference>
<comment type="caution">
    <text evidence="8">The sequence shown here is derived from an EMBL/GenBank/DDBJ whole genome shotgun (WGS) entry which is preliminary data.</text>
</comment>
<evidence type="ECO:0000256" key="4">
    <source>
        <dbReference type="ARBA" id="ARBA00023163"/>
    </source>
</evidence>
<evidence type="ECO:0000259" key="6">
    <source>
        <dbReference type="PROSITE" id="PS50043"/>
    </source>
</evidence>
<dbReference type="PANTHER" id="PTHR43214">
    <property type="entry name" value="TWO-COMPONENT RESPONSE REGULATOR"/>
    <property type="match status" value="1"/>
</dbReference>
<evidence type="ECO:0000256" key="2">
    <source>
        <dbReference type="ARBA" id="ARBA00023015"/>
    </source>
</evidence>
<sequence>MSTVLIADQHPVIAESIKYILETNDFINVIGQVLTGKELFKYLENRAPDVLMIEIDLPQLNGIHALRQIKQQYPHIKILVFSCHPEEMYALSAIKAGAAGYISKTNPADIVYKAIKQVTRGGIYLNEEITQKLNSGISNGQNQISRFKKLSSRETEVLNLLSSGKRNKDIAEALSINEKTVSTYKARLLKKLDADSVAELITQSRLLQINTVI</sequence>
<dbReference type="InterPro" id="IPR039420">
    <property type="entry name" value="WalR-like"/>
</dbReference>
<keyword evidence="4" id="KW-0804">Transcription</keyword>
<evidence type="ECO:0000256" key="5">
    <source>
        <dbReference type="PROSITE-ProRule" id="PRU00169"/>
    </source>
</evidence>
<dbReference type="PRINTS" id="PR00038">
    <property type="entry name" value="HTHLUXR"/>
</dbReference>
<dbReference type="Pfam" id="PF00072">
    <property type="entry name" value="Response_reg"/>
    <property type="match status" value="1"/>
</dbReference>
<gene>
    <name evidence="8" type="ORF">DGQ38_03905</name>
</gene>
<dbReference type="InterPro" id="IPR058245">
    <property type="entry name" value="NreC/VraR/RcsB-like_REC"/>
</dbReference>
<dbReference type="SMART" id="SM00421">
    <property type="entry name" value="HTH_LUXR"/>
    <property type="match status" value="1"/>
</dbReference>